<dbReference type="STRING" id="100787.A0A0G4L6K9"/>
<dbReference type="Pfam" id="PF03061">
    <property type="entry name" value="4HBT"/>
    <property type="match status" value="1"/>
</dbReference>
<dbReference type="InterPro" id="IPR029069">
    <property type="entry name" value="HotDog_dom_sf"/>
</dbReference>
<dbReference type="EMBL" id="CVQH01008779">
    <property type="protein sequence ID" value="CRK17619.1"/>
    <property type="molecule type" value="Genomic_DNA"/>
</dbReference>
<dbReference type="FunFam" id="3.10.129.10:FF:000033">
    <property type="entry name" value="acyl-coenzyme A thioesterase 13"/>
    <property type="match status" value="1"/>
</dbReference>
<feature type="compositionally biased region" description="Basic and acidic residues" evidence="3">
    <location>
        <begin position="362"/>
        <end position="383"/>
    </location>
</feature>
<dbReference type="SUPFAM" id="SSF54637">
    <property type="entry name" value="Thioesterase/thiol ester dehydrase-isomerase"/>
    <property type="match status" value="1"/>
</dbReference>
<dbReference type="AlphaFoldDB" id="A0A0G4L6K9"/>
<evidence type="ECO:0000256" key="1">
    <source>
        <dbReference type="ARBA" id="ARBA00008324"/>
    </source>
</evidence>
<keyword evidence="2" id="KW-0378">Hydrolase</keyword>
<dbReference type="PANTHER" id="PTHR21660">
    <property type="entry name" value="THIOESTERASE SUPERFAMILY MEMBER-RELATED"/>
    <property type="match status" value="1"/>
</dbReference>
<reference evidence="5 6" key="1">
    <citation type="submission" date="2015-05" db="EMBL/GenBank/DDBJ databases">
        <authorList>
            <person name="Wang D.B."/>
            <person name="Wang M."/>
        </authorList>
    </citation>
    <scope>NUCLEOTIDE SEQUENCE [LARGE SCALE GENOMIC DNA]</scope>
    <source>
        <strain evidence="5">VL1</strain>
    </source>
</reference>
<protein>
    <recommendedName>
        <fullName evidence="4">Thioesterase domain-containing protein</fullName>
    </recommendedName>
</protein>
<dbReference type="InterPro" id="IPR003736">
    <property type="entry name" value="PAAI_dom"/>
</dbReference>
<evidence type="ECO:0000256" key="3">
    <source>
        <dbReference type="SAM" id="MobiDB-lite"/>
    </source>
</evidence>
<dbReference type="CDD" id="cd03443">
    <property type="entry name" value="PaaI_thioesterase"/>
    <property type="match status" value="1"/>
</dbReference>
<evidence type="ECO:0000256" key="2">
    <source>
        <dbReference type="ARBA" id="ARBA00022801"/>
    </source>
</evidence>
<comment type="similarity">
    <text evidence="1">Belongs to the thioesterase PaaI family.</text>
</comment>
<dbReference type="GO" id="GO:0047617">
    <property type="term" value="F:fatty acyl-CoA hydrolase activity"/>
    <property type="evidence" value="ECO:0007669"/>
    <property type="project" value="InterPro"/>
</dbReference>
<evidence type="ECO:0000259" key="4">
    <source>
        <dbReference type="Pfam" id="PF03061"/>
    </source>
</evidence>
<evidence type="ECO:0000313" key="6">
    <source>
        <dbReference type="Proteomes" id="UP000044602"/>
    </source>
</evidence>
<organism evidence="5 6">
    <name type="scientific">Verticillium longisporum</name>
    <name type="common">Verticillium dahliae var. longisporum</name>
    <dbReference type="NCBI Taxonomy" id="100787"/>
    <lineage>
        <taxon>Eukaryota</taxon>
        <taxon>Fungi</taxon>
        <taxon>Dikarya</taxon>
        <taxon>Ascomycota</taxon>
        <taxon>Pezizomycotina</taxon>
        <taxon>Sordariomycetes</taxon>
        <taxon>Hypocreomycetidae</taxon>
        <taxon>Glomerellales</taxon>
        <taxon>Plectosphaerellaceae</taxon>
        <taxon>Verticillium</taxon>
    </lineage>
</organism>
<dbReference type="Gene3D" id="3.10.129.10">
    <property type="entry name" value="Hotdog Thioesterase"/>
    <property type="match status" value="1"/>
</dbReference>
<evidence type="ECO:0000313" key="5">
    <source>
        <dbReference type="EMBL" id="CRK17619.1"/>
    </source>
</evidence>
<name>A0A0G4L6K9_VERLO</name>
<accession>A0A0G4L6K9</accession>
<gene>
    <name evidence="5" type="ORF">BN1708_012118</name>
</gene>
<sequence length="409" mass="44470">MGHSCAHVTRSTEVRYADRYPAYRGSCRGSDVALTKFIWSKEQEHSVLLTLRIVSAFLGRSIGFFSCLGLHETYYDAMPPRLTPLRFVRSVMNSFTKDSGLEPRLLGEHFRVTNATNGTVDFELEIQKQHTNRLKTIHGGTLASLVDLGGSLAVASTGRFATGVSTDLNVTYIAPGGVVGDRMIGQAVCDKMGRTLAYTTVKFFNKNGELAARGSHTKYVSKTWENEDYVAPAEFVAPEQEQVDKDELGTLNKTITTGENNRQQDTANQGDYGGLHQALATAAACDQGDEETDSSEVLPSATTSACKRADYHQAHGTDEKQRGDRNEHAVGCDAVAPALSLSRNDKRGRSRVIIHGPVGVDGKPKLRDGQNKEERGKAMHGEPCETGTASAAARLRDLDGEEEFPNSAE</sequence>
<dbReference type="InterPro" id="IPR006683">
    <property type="entry name" value="Thioestr_dom"/>
</dbReference>
<dbReference type="Proteomes" id="UP000044602">
    <property type="component" value="Unassembled WGS sequence"/>
</dbReference>
<feature type="domain" description="Thioesterase" evidence="4">
    <location>
        <begin position="135"/>
        <end position="211"/>
    </location>
</feature>
<keyword evidence="6" id="KW-1185">Reference proteome</keyword>
<proteinExistence type="inferred from homology"/>
<dbReference type="InterPro" id="IPR039298">
    <property type="entry name" value="ACOT13"/>
</dbReference>
<dbReference type="NCBIfam" id="TIGR00369">
    <property type="entry name" value="unchar_dom_1"/>
    <property type="match status" value="1"/>
</dbReference>
<feature type="region of interest" description="Disordered" evidence="3">
    <location>
        <begin position="343"/>
        <end position="390"/>
    </location>
</feature>
<dbReference type="PANTHER" id="PTHR21660:SF57">
    <property type="entry name" value="PAAI THIOESTERASE"/>
    <property type="match status" value="1"/>
</dbReference>